<dbReference type="AlphaFoldDB" id="A0A0U3M234"/>
<evidence type="ECO:0000256" key="1">
    <source>
        <dbReference type="SAM" id="Phobius"/>
    </source>
</evidence>
<accession>A0A0U3M234</accession>
<feature type="transmembrane region" description="Helical" evidence="1">
    <location>
        <begin position="12"/>
        <end position="33"/>
    </location>
</feature>
<dbReference type="Proteomes" id="UP000064183">
    <property type="component" value="Chromosome"/>
</dbReference>
<evidence type="ECO:0000259" key="2">
    <source>
        <dbReference type="Pfam" id="PF13400"/>
    </source>
</evidence>
<dbReference type="EMBL" id="CP013738">
    <property type="protein sequence ID" value="ALU95907.1"/>
    <property type="molecule type" value="Genomic_DNA"/>
</dbReference>
<dbReference type="InterPro" id="IPR028087">
    <property type="entry name" value="Tad_N"/>
</dbReference>
<reference evidence="3 4" key="1">
    <citation type="journal article" date="2012" name="J. Bacteriol.">
        <title>Draft genome sequence of Streptomyces globisporus C-1027, which produces an antitumor antibiotic consisting of a nine-membered enediyne with a chromoprotein.</title>
        <authorList>
            <person name="Wang L."/>
            <person name="Wang S."/>
            <person name="He Q."/>
            <person name="Yu T."/>
            <person name="Li Q."/>
            <person name="Hong B."/>
        </authorList>
    </citation>
    <scope>NUCLEOTIDE SEQUENCE [LARGE SCALE GENOMIC DNA]</scope>
    <source>
        <strain evidence="3 4">C-1027</strain>
    </source>
</reference>
<organism evidence="3 4">
    <name type="scientific">Streptomyces globisporus C-1027</name>
    <dbReference type="NCBI Taxonomy" id="1172567"/>
    <lineage>
        <taxon>Bacteria</taxon>
        <taxon>Bacillati</taxon>
        <taxon>Actinomycetota</taxon>
        <taxon>Actinomycetes</taxon>
        <taxon>Kitasatosporales</taxon>
        <taxon>Streptomycetaceae</taxon>
        <taxon>Streptomyces</taxon>
    </lineage>
</organism>
<dbReference type="GeneID" id="27785229"/>
<dbReference type="STRING" id="1172567.WQO_22840"/>
<keyword evidence="1" id="KW-1133">Transmembrane helix</keyword>
<dbReference type="Pfam" id="PF13400">
    <property type="entry name" value="Tad"/>
    <property type="match status" value="1"/>
</dbReference>
<name>A0A0U3M234_STRGL</name>
<feature type="domain" description="Putative Flp pilus-assembly TadG-like N-terminal" evidence="2">
    <location>
        <begin position="10"/>
        <end position="57"/>
    </location>
</feature>
<evidence type="ECO:0000313" key="4">
    <source>
        <dbReference type="Proteomes" id="UP000064183"/>
    </source>
</evidence>
<protein>
    <recommendedName>
        <fullName evidence="2">Putative Flp pilus-assembly TadG-like N-terminal domain-containing protein</fullName>
    </recommendedName>
</protein>
<sequence length="202" mass="21754">MRKRQHGDAGQAFPIYIMMVAGLLFLALAFFAVGKASALRNGSQGAADAAALAAAQQARDDFGTGFYASLPTNMLDVFLNTLFSAPCYEADRLAAANDARRTSCYPTPGYLRDRITVEVEGLKAVDSSVLPGSENKKAKAKATALIEFRCPRPKAVDANSDGIMDLFIFTCRNGKVLEIAPGSPPPWETVSRTLFDVRLVDQ</sequence>
<gene>
    <name evidence="3" type="ORF">WQO_22840</name>
</gene>
<dbReference type="RefSeq" id="WP_010058427.1">
    <property type="nucleotide sequence ID" value="NZ_CP013738.1"/>
</dbReference>
<proteinExistence type="predicted"/>
<dbReference type="KEGG" id="sgb:WQO_22840"/>
<evidence type="ECO:0000313" key="3">
    <source>
        <dbReference type="EMBL" id="ALU95907.1"/>
    </source>
</evidence>
<keyword evidence="1" id="KW-0472">Membrane</keyword>
<keyword evidence="1" id="KW-0812">Transmembrane</keyword>